<dbReference type="Gene3D" id="1.10.3450.30">
    <property type="match status" value="1"/>
</dbReference>
<comment type="caution">
    <text evidence="1">The sequence shown here is derived from an EMBL/GenBank/DDBJ whole genome shotgun (WGS) entry which is preliminary data.</text>
</comment>
<evidence type="ECO:0000313" key="2">
    <source>
        <dbReference type="Proteomes" id="UP000617340"/>
    </source>
</evidence>
<proteinExistence type="predicted"/>
<dbReference type="PANTHER" id="PTHR31581:SF1">
    <property type="entry name" value="KICSTOR SUBUNIT 2"/>
    <property type="match status" value="1"/>
</dbReference>
<protein>
    <submittedName>
        <fullName evidence="1">Uncharacterized protein</fullName>
    </submittedName>
</protein>
<gene>
    <name evidence="1" type="ORF">HZH68_006015</name>
</gene>
<dbReference type="AlphaFoldDB" id="A0A834KAP4"/>
<dbReference type="Pfam" id="PF09404">
    <property type="entry name" value="C12orf66_like"/>
    <property type="match status" value="2"/>
</dbReference>
<dbReference type="GO" id="GO:0034198">
    <property type="term" value="P:cellular response to amino acid starvation"/>
    <property type="evidence" value="ECO:0007669"/>
    <property type="project" value="TreeGrafter"/>
</dbReference>
<sequence>MDHEEEFLNNFFTQVKQLCCDKTKGLEKEQETCRQIQIGPWGILLITLPQIAFTKRYCIALGFHQKERFPEKRCIQFITVYEPLKLDLRRLEEMTRRMNAIRTIVPEVSIQLSVHSQVTFNSQFILVRIHYEKIHSMTVNNKVMKYEELLQSINTIVQTHSLSCSHLALTAIKTTLTLEYEILIQLTEAHIEIQHWRFLPTLMALFGAQTRMSAWERTLQSKELVKLKNFILESCSLYFHTTLSQKATSKEMKSIMSKQSVDYYHKIQNFQRKHDVVAVLIVFDSRGMKDSGPGYRHSGRKSEVSEEFTVVVSCPYAFTQKPLIHWDNIQNKIRERYAELLTMDKIIYAKSLRDLCTYALYNMDPKMTLVDIYETEKQKDKERHVSTFIFDMCTQIECNKIYESLKLAK</sequence>
<keyword evidence="2" id="KW-1185">Reference proteome</keyword>
<evidence type="ECO:0000313" key="1">
    <source>
        <dbReference type="EMBL" id="KAF7403221.1"/>
    </source>
</evidence>
<dbReference type="EMBL" id="JACSDZ010000005">
    <property type="protein sequence ID" value="KAF7403221.1"/>
    <property type="molecule type" value="Genomic_DNA"/>
</dbReference>
<name>A0A834KAP4_VESGE</name>
<organism evidence="1 2">
    <name type="scientific">Vespula germanica</name>
    <name type="common">German yellow jacket</name>
    <name type="synonym">Paravespula germanica</name>
    <dbReference type="NCBI Taxonomy" id="30212"/>
    <lineage>
        <taxon>Eukaryota</taxon>
        <taxon>Metazoa</taxon>
        <taxon>Ecdysozoa</taxon>
        <taxon>Arthropoda</taxon>
        <taxon>Hexapoda</taxon>
        <taxon>Insecta</taxon>
        <taxon>Pterygota</taxon>
        <taxon>Neoptera</taxon>
        <taxon>Endopterygota</taxon>
        <taxon>Hymenoptera</taxon>
        <taxon>Apocrita</taxon>
        <taxon>Aculeata</taxon>
        <taxon>Vespoidea</taxon>
        <taxon>Vespidae</taxon>
        <taxon>Vespinae</taxon>
        <taxon>Vespula</taxon>
    </lineage>
</organism>
<dbReference type="InterPro" id="IPR038060">
    <property type="entry name" value="C12orf66-like_central_sf"/>
</dbReference>
<dbReference type="GO" id="GO:0042149">
    <property type="term" value="P:cellular response to glucose starvation"/>
    <property type="evidence" value="ECO:0007669"/>
    <property type="project" value="TreeGrafter"/>
</dbReference>
<dbReference type="GO" id="GO:1904262">
    <property type="term" value="P:negative regulation of TORC1 signaling"/>
    <property type="evidence" value="ECO:0007669"/>
    <property type="project" value="TreeGrafter"/>
</dbReference>
<dbReference type="Proteomes" id="UP000617340">
    <property type="component" value="Unassembled WGS sequence"/>
</dbReference>
<dbReference type="SUPFAM" id="SSF158548">
    <property type="entry name" value="FLJ32549 domain-like"/>
    <property type="match status" value="1"/>
</dbReference>
<dbReference type="InterPro" id="IPR018544">
    <property type="entry name" value="KICS_2"/>
</dbReference>
<dbReference type="GO" id="GO:0061462">
    <property type="term" value="P:protein localization to lysosome"/>
    <property type="evidence" value="ECO:0007669"/>
    <property type="project" value="TreeGrafter"/>
</dbReference>
<reference evidence="1" key="1">
    <citation type="journal article" date="2020" name="G3 (Bethesda)">
        <title>High-Quality Assemblies for Three Invasive Social Wasps from the &lt;i&gt;Vespula&lt;/i&gt; Genus.</title>
        <authorList>
            <person name="Harrop T.W.R."/>
            <person name="Guhlin J."/>
            <person name="McLaughlin G.M."/>
            <person name="Permina E."/>
            <person name="Stockwell P."/>
            <person name="Gilligan J."/>
            <person name="Le Lec M.F."/>
            <person name="Gruber M.A.M."/>
            <person name="Quinn O."/>
            <person name="Lovegrove M."/>
            <person name="Duncan E.J."/>
            <person name="Remnant E.J."/>
            <person name="Van Eeckhoven J."/>
            <person name="Graham B."/>
            <person name="Knapp R.A."/>
            <person name="Langford K.W."/>
            <person name="Kronenberg Z."/>
            <person name="Press M.O."/>
            <person name="Eacker S.M."/>
            <person name="Wilson-Rankin E.E."/>
            <person name="Purcell J."/>
            <person name="Lester P.J."/>
            <person name="Dearden P.K."/>
        </authorList>
    </citation>
    <scope>NUCLEOTIDE SEQUENCE</scope>
    <source>
        <strain evidence="1">Linc-1</strain>
    </source>
</reference>
<dbReference type="SUPFAM" id="SSF160651">
    <property type="entry name" value="FLJ32549 C-terminal domain-like"/>
    <property type="match status" value="1"/>
</dbReference>
<accession>A0A834KAP4</accession>
<dbReference type="PANTHER" id="PTHR31581">
    <property type="entry name" value="KICSTOR COMPLEX PROTEIN C12ORF66"/>
    <property type="match status" value="1"/>
</dbReference>